<dbReference type="PANTHER" id="PTHR11839">
    <property type="entry name" value="UDP/ADP-SUGAR PYROPHOSPHATASE"/>
    <property type="match status" value="1"/>
</dbReference>
<accession>A0A429X9M8</accession>
<protein>
    <submittedName>
        <fullName evidence="4">NUDIX hydrolase</fullName>
    </submittedName>
</protein>
<dbReference type="Proteomes" id="UP000287296">
    <property type="component" value="Unassembled WGS sequence"/>
</dbReference>
<dbReference type="EMBL" id="QYTW02000006">
    <property type="protein sequence ID" value="RST60135.1"/>
    <property type="molecule type" value="Genomic_DNA"/>
</dbReference>
<dbReference type="GO" id="GO:0019693">
    <property type="term" value="P:ribose phosphate metabolic process"/>
    <property type="evidence" value="ECO:0007669"/>
    <property type="project" value="TreeGrafter"/>
</dbReference>
<evidence type="ECO:0000313" key="5">
    <source>
        <dbReference type="Proteomes" id="UP000287296"/>
    </source>
</evidence>
<gene>
    <name evidence="4" type="ORF">D5F11_008740</name>
</gene>
<dbReference type="PROSITE" id="PS51462">
    <property type="entry name" value="NUDIX"/>
    <property type="match status" value="1"/>
</dbReference>
<evidence type="ECO:0000256" key="2">
    <source>
        <dbReference type="ARBA" id="ARBA00022801"/>
    </source>
</evidence>
<dbReference type="PANTHER" id="PTHR11839:SF18">
    <property type="entry name" value="NUDIX HYDROLASE DOMAIN-CONTAINING PROTEIN"/>
    <property type="match status" value="1"/>
</dbReference>
<name>A0A429X9M8_SIMTE</name>
<dbReference type="Pfam" id="PF00293">
    <property type="entry name" value="NUDIX"/>
    <property type="match status" value="1"/>
</dbReference>
<dbReference type="AlphaFoldDB" id="A0A429X9M8"/>
<evidence type="ECO:0000259" key="3">
    <source>
        <dbReference type="PROSITE" id="PS51462"/>
    </source>
</evidence>
<dbReference type="RefSeq" id="WP_120117223.1">
    <property type="nucleotide sequence ID" value="NZ_QYTW02000006.1"/>
</dbReference>
<reference evidence="4 5" key="1">
    <citation type="submission" date="2018-12" db="EMBL/GenBank/DDBJ databases">
        <authorList>
            <person name="Sun L."/>
            <person name="Chen Z."/>
        </authorList>
    </citation>
    <scope>NUCLEOTIDE SEQUENCE [LARGE SCALE GENOMIC DNA]</scope>
    <source>
        <strain evidence="4 5">LMG 29736</strain>
    </source>
</reference>
<dbReference type="InterPro" id="IPR000086">
    <property type="entry name" value="NUDIX_hydrolase_dom"/>
</dbReference>
<dbReference type="OrthoDB" id="2921084at2"/>
<feature type="domain" description="Nudix hydrolase" evidence="3">
    <location>
        <begin position="32"/>
        <end position="163"/>
    </location>
</feature>
<dbReference type="InterPro" id="IPR015797">
    <property type="entry name" value="NUDIX_hydrolase-like_dom_sf"/>
</dbReference>
<dbReference type="SUPFAM" id="SSF55811">
    <property type="entry name" value="Nudix"/>
    <property type="match status" value="1"/>
</dbReference>
<dbReference type="CDD" id="cd03424">
    <property type="entry name" value="NUDIX_ADPRase_Nudt5_UGPPase_Nudt14"/>
    <property type="match status" value="1"/>
</dbReference>
<comment type="caution">
    <text evidence="4">The sequence shown here is derived from an EMBL/GenBank/DDBJ whole genome shotgun (WGS) entry which is preliminary data.</text>
</comment>
<comment type="cofactor">
    <cofactor evidence="1">
        <name>Mg(2+)</name>
        <dbReference type="ChEBI" id="CHEBI:18420"/>
    </cofactor>
</comment>
<proteinExistence type="predicted"/>
<organism evidence="4 5">
    <name type="scientific">Siminovitchia terrae</name>
    <name type="common">Bacillus terrae</name>
    <dbReference type="NCBI Taxonomy" id="1914933"/>
    <lineage>
        <taxon>Bacteria</taxon>
        <taxon>Bacillati</taxon>
        <taxon>Bacillota</taxon>
        <taxon>Bacilli</taxon>
        <taxon>Bacillales</taxon>
        <taxon>Bacillaceae</taxon>
        <taxon>Siminovitchia</taxon>
    </lineage>
</organism>
<sequence>MKRDRLLYDGYLKIEETKDVIKGKVVKRERLIAADAVAAILIDESGRFGLVKQYRPTVDRYTYELVAGTCDKEMSDADILLEEIYEECEISPEDVLELKSIHQYYVMIGISNTKLNLFAASVRNQTDKQVSDADVEEVIWVTMGEFARMVEQGDIQDSKTLLGYYYALAMGL</sequence>
<dbReference type="Gene3D" id="3.90.79.10">
    <property type="entry name" value="Nucleoside Triphosphate Pyrophosphohydrolase"/>
    <property type="match status" value="1"/>
</dbReference>
<keyword evidence="2 4" id="KW-0378">Hydrolase</keyword>
<evidence type="ECO:0000256" key="1">
    <source>
        <dbReference type="ARBA" id="ARBA00001946"/>
    </source>
</evidence>
<evidence type="ECO:0000313" key="4">
    <source>
        <dbReference type="EMBL" id="RST60135.1"/>
    </source>
</evidence>
<dbReference type="GO" id="GO:0016787">
    <property type="term" value="F:hydrolase activity"/>
    <property type="evidence" value="ECO:0007669"/>
    <property type="project" value="UniProtKB-KW"/>
</dbReference>
<dbReference type="GO" id="GO:0006753">
    <property type="term" value="P:nucleoside phosphate metabolic process"/>
    <property type="evidence" value="ECO:0007669"/>
    <property type="project" value="TreeGrafter"/>
</dbReference>